<dbReference type="Pfam" id="PF01026">
    <property type="entry name" value="TatD_DNase"/>
    <property type="match status" value="1"/>
</dbReference>
<dbReference type="OrthoDB" id="9810005at2"/>
<dbReference type="InterPro" id="IPR001130">
    <property type="entry name" value="TatD-like"/>
</dbReference>
<keyword evidence="3" id="KW-0378">Hydrolase</keyword>
<name>A0A0E9LTF0_9BACT</name>
<gene>
    <name evidence="5" type="ORF">JCM15548_197</name>
</gene>
<feature type="binding site" evidence="4">
    <location>
        <position position="153"/>
    </location>
    <ligand>
        <name>a divalent metal cation</name>
        <dbReference type="ChEBI" id="CHEBI:60240"/>
        <label>2</label>
    </ligand>
</feature>
<dbReference type="Gene3D" id="3.20.20.140">
    <property type="entry name" value="Metal-dependent hydrolases"/>
    <property type="match status" value="1"/>
</dbReference>
<dbReference type="GO" id="GO:0005829">
    <property type="term" value="C:cytosol"/>
    <property type="evidence" value="ECO:0007669"/>
    <property type="project" value="TreeGrafter"/>
</dbReference>
<reference evidence="5 6" key="1">
    <citation type="journal article" date="2015" name="Microbes Environ.">
        <title>Distribution and evolution of nitrogen fixation genes in the phylum bacteroidetes.</title>
        <authorList>
            <person name="Inoue J."/>
            <person name="Oshima K."/>
            <person name="Suda W."/>
            <person name="Sakamoto M."/>
            <person name="Iino T."/>
            <person name="Noda S."/>
            <person name="Hongoh Y."/>
            <person name="Hattori M."/>
            <person name="Ohkuma M."/>
        </authorList>
    </citation>
    <scope>NUCLEOTIDE SEQUENCE [LARGE SCALE GENOMIC DNA]</scope>
    <source>
        <strain evidence="5">JCM 15548</strain>
    </source>
</reference>
<dbReference type="NCBIfam" id="TIGR00010">
    <property type="entry name" value="YchF/TatD family DNA exonuclease"/>
    <property type="match status" value="1"/>
</dbReference>
<dbReference type="PIRSF" id="PIRSF005902">
    <property type="entry name" value="DNase_TatD"/>
    <property type="match status" value="1"/>
</dbReference>
<dbReference type="FunFam" id="3.20.20.140:FF:000005">
    <property type="entry name" value="TatD family hydrolase"/>
    <property type="match status" value="1"/>
</dbReference>
<dbReference type="GO" id="GO:0004536">
    <property type="term" value="F:DNA nuclease activity"/>
    <property type="evidence" value="ECO:0007669"/>
    <property type="project" value="InterPro"/>
</dbReference>
<feature type="binding site" evidence="4">
    <location>
        <position position="7"/>
    </location>
    <ligand>
        <name>a divalent metal cation</name>
        <dbReference type="ChEBI" id="CHEBI:60240"/>
        <label>1</label>
    </ligand>
</feature>
<protein>
    <submittedName>
        <fullName evidence="5">Putative deoxyribonuclease YcfH</fullName>
    </submittedName>
</protein>
<feature type="binding site" evidence="4">
    <location>
        <position position="5"/>
    </location>
    <ligand>
        <name>a divalent metal cation</name>
        <dbReference type="ChEBI" id="CHEBI:60240"/>
        <label>1</label>
    </ligand>
</feature>
<keyword evidence="2 4" id="KW-0479">Metal-binding</keyword>
<dbReference type="EMBL" id="BAZW01000001">
    <property type="protein sequence ID" value="GAO28135.1"/>
    <property type="molecule type" value="Genomic_DNA"/>
</dbReference>
<dbReference type="GO" id="GO:0046872">
    <property type="term" value="F:metal ion binding"/>
    <property type="evidence" value="ECO:0007669"/>
    <property type="project" value="UniProtKB-KW"/>
</dbReference>
<evidence type="ECO:0000256" key="1">
    <source>
        <dbReference type="ARBA" id="ARBA00009275"/>
    </source>
</evidence>
<dbReference type="InterPro" id="IPR015991">
    <property type="entry name" value="TatD/YcfH-like"/>
</dbReference>
<feature type="binding site" evidence="4">
    <location>
        <position position="203"/>
    </location>
    <ligand>
        <name>a divalent metal cation</name>
        <dbReference type="ChEBI" id="CHEBI:60240"/>
        <label>1</label>
    </ligand>
</feature>
<keyword evidence="6" id="KW-1185">Reference proteome</keyword>
<dbReference type="InterPro" id="IPR032466">
    <property type="entry name" value="Metal_Hydrolase"/>
</dbReference>
<dbReference type="STRING" id="1236989.JCM15548_197"/>
<dbReference type="RefSeq" id="WP_083984899.1">
    <property type="nucleotide sequence ID" value="NZ_BAZW01000001.1"/>
</dbReference>
<organism evidence="5 6">
    <name type="scientific">Geofilum rubicundum JCM 15548</name>
    <dbReference type="NCBI Taxonomy" id="1236989"/>
    <lineage>
        <taxon>Bacteria</taxon>
        <taxon>Pseudomonadati</taxon>
        <taxon>Bacteroidota</taxon>
        <taxon>Bacteroidia</taxon>
        <taxon>Marinilabiliales</taxon>
        <taxon>Marinilabiliaceae</taxon>
        <taxon>Geofilum</taxon>
    </lineage>
</organism>
<comment type="caution">
    <text evidence="5">The sequence shown here is derived from an EMBL/GenBank/DDBJ whole genome shotgun (WGS) entry which is preliminary data.</text>
</comment>
<evidence type="ECO:0000313" key="5">
    <source>
        <dbReference type="EMBL" id="GAO28135.1"/>
    </source>
</evidence>
<dbReference type="CDD" id="cd01310">
    <property type="entry name" value="TatD_DNAse"/>
    <property type="match status" value="1"/>
</dbReference>
<dbReference type="PANTHER" id="PTHR46124">
    <property type="entry name" value="D-AMINOACYL-TRNA DEACYLASE"/>
    <property type="match status" value="1"/>
</dbReference>
<sequence>MIDTHSHIYLEQFDKDRDETIERARNAGLSHILLPNVDSSTIEAMLETEKQYPDICQAMMGLHPTSVKENFSEELKKVEKWLHQRPFIAIGEIGMDLYWDSTFKKQQQEVLATQLKWAAEKEIPVVIHTREAFPEIFEVFEKNYDRRLSGVFHSFSGTIEDARLILQMPNFYLGINGVVTYKNSTLPQVLGEIGYDRLLLETDAPYLPPVPFRGKRNEPSYVAYTRDKLAGIFDVDTEILTAKTTQNAQKLFNLTIQ</sequence>
<evidence type="ECO:0000256" key="4">
    <source>
        <dbReference type="PIRSR" id="PIRSR005902-1"/>
    </source>
</evidence>
<dbReference type="AlphaFoldDB" id="A0A0E9LTF0"/>
<dbReference type="GO" id="GO:0016788">
    <property type="term" value="F:hydrolase activity, acting on ester bonds"/>
    <property type="evidence" value="ECO:0007669"/>
    <property type="project" value="InterPro"/>
</dbReference>
<evidence type="ECO:0000256" key="3">
    <source>
        <dbReference type="ARBA" id="ARBA00022801"/>
    </source>
</evidence>
<feature type="binding site" evidence="4">
    <location>
        <position position="92"/>
    </location>
    <ligand>
        <name>a divalent metal cation</name>
        <dbReference type="ChEBI" id="CHEBI:60240"/>
        <label>1</label>
    </ligand>
</feature>
<accession>A0A0E9LTF0</accession>
<dbReference type="Proteomes" id="UP000032900">
    <property type="component" value="Unassembled WGS sequence"/>
</dbReference>
<feature type="binding site" evidence="4">
    <location>
        <position position="128"/>
    </location>
    <ligand>
        <name>a divalent metal cation</name>
        <dbReference type="ChEBI" id="CHEBI:60240"/>
        <label>2</label>
    </ligand>
</feature>
<comment type="similarity">
    <text evidence="1">Belongs to the metallo-dependent hydrolases superfamily. TatD-type hydrolase family.</text>
</comment>
<proteinExistence type="inferred from homology"/>
<dbReference type="SUPFAM" id="SSF51556">
    <property type="entry name" value="Metallo-dependent hydrolases"/>
    <property type="match status" value="1"/>
</dbReference>
<dbReference type="PANTHER" id="PTHR46124:SF4">
    <property type="entry name" value="HYDROLASE TATD"/>
    <property type="match status" value="1"/>
</dbReference>
<evidence type="ECO:0000256" key="2">
    <source>
        <dbReference type="ARBA" id="ARBA00022723"/>
    </source>
</evidence>
<evidence type="ECO:0000313" key="6">
    <source>
        <dbReference type="Proteomes" id="UP000032900"/>
    </source>
</evidence>